<reference evidence="2" key="1">
    <citation type="submission" date="2024-07" db="EMBL/GenBank/DDBJ databases">
        <title>Two chromosome-level genome assemblies of Korean endemic species Abeliophyllum distichum and Forsythia ovata (Oleaceae).</title>
        <authorList>
            <person name="Jang H."/>
        </authorList>
    </citation>
    <scope>NUCLEOTIDE SEQUENCE [LARGE SCALE GENOMIC DNA]</scope>
</reference>
<dbReference type="PANTHER" id="PTHR30540:SF94">
    <property type="entry name" value="POTASSIUM TRANSPORTER 5"/>
    <property type="match status" value="1"/>
</dbReference>
<accession>A0ABD1WP64</accession>
<dbReference type="InterPro" id="IPR003855">
    <property type="entry name" value="K+_transporter"/>
</dbReference>
<gene>
    <name evidence="1" type="ORF">Fot_05109</name>
</gene>
<organism evidence="1 2">
    <name type="scientific">Forsythia ovata</name>
    <dbReference type="NCBI Taxonomy" id="205694"/>
    <lineage>
        <taxon>Eukaryota</taxon>
        <taxon>Viridiplantae</taxon>
        <taxon>Streptophyta</taxon>
        <taxon>Embryophyta</taxon>
        <taxon>Tracheophyta</taxon>
        <taxon>Spermatophyta</taxon>
        <taxon>Magnoliopsida</taxon>
        <taxon>eudicotyledons</taxon>
        <taxon>Gunneridae</taxon>
        <taxon>Pentapetalae</taxon>
        <taxon>asterids</taxon>
        <taxon>lamiids</taxon>
        <taxon>Lamiales</taxon>
        <taxon>Oleaceae</taxon>
        <taxon>Forsythieae</taxon>
        <taxon>Forsythia</taxon>
    </lineage>
</organism>
<name>A0ABD1WP64_9LAMI</name>
<dbReference type="Proteomes" id="UP001604277">
    <property type="component" value="Unassembled WGS sequence"/>
</dbReference>
<evidence type="ECO:0000313" key="2">
    <source>
        <dbReference type="Proteomes" id="UP001604277"/>
    </source>
</evidence>
<keyword evidence="2" id="KW-1185">Reference proteome</keyword>
<dbReference type="AlphaFoldDB" id="A0ABD1WP64"/>
<dbReference type="EMBL" id="JBFOLJ010000002">
    <property type="protein sequence ID" value="KAL2551490.1"/>
    <property type="molecule type" value="Genomic_DNA"/>
</dbReference>
<proteinExistence type="predicted"/>
<dbReference type="PANTHER" id="PTHR30540">
    <property type="entry name" value="OSMOTIC STRESS POTASSIUM TRANSPORTER"/>
    <property type="match status" value="1"/>
</dbReference>
<evidence type="ECO:0000313" key="1">
    <source>
        <dbReference type="EMBL" id="KAL2551490.1"/>
    </source>
</evidence>
<comment type="caution">
    <text evidence="1">The sequence shown here is derived from an EMBL/GenBank/DDBJ whole genome shotgun (WGS) entry which is preliminary data.</text>
</comment>
<protein>
    <submittedName>
        <fullName evidence="1">Potassium transporter 1</fullName>
    </submittedName>
</protein>
<sequence length="177" mass="20903">MVVEERFLFRQVEPRDYRIFCFVVRYGYNDKIEEPKEFERHLVENLKEFIRQENFILEGGSTEQMLETVNIHHSSLLRNDDKARRSSSSAVHMKEALENQIPSSISSSSIQSFNIVKSTNSSSRITPVPLQGVEEEMQFVQKKNGTWSVLFHRRNLGEWKKMILFELEKNTYLNKIK</sequence>